<sequence length="1089" mass="122802">MADEDSFFTTFHRHKEFSELQARFLSVDLFTIPNAEEEIVEQQQFAKLCLTFGEYQEQSYLLDPYLDQLVKPVVERVKYFTRTVVAEPGRTVSRSRVQFLTLLIYHYIKFRGYKTIVRFFPHEVDDLGVALNCLRLEDEIVQAQHQWDLRYVLLLWLSLICKIPFNLSQFDEPDSVGQTAAAIESLGKQYLDRAGLEREGAALLLSRLYMRKDTESEFGAFMNWASDQIQSRGEVLVTIGILQVFSEVLKASPLDRIRDELPKILALVTSMDHIKNPNSNTMIRKYKVKIVSRIGLRMLPPNPNAGRRKGKTLTGEEVETHETGLQESDVPQEIEQILEELLQSLEDKDTVIRYSAAKAIARVAEHLPSSFSSQIVDSVFALFAVHSIAAGALYDLPAIAEYTWHGACLACAELARRNQITDSHMPDLVEWLSKALYFDIPRTQNAATLRPHATDLANRLASVAIYDREIHIRRAASAAYQEHVGRTSLFPHGIDVLAKTDFYSVSIRRNAFLVAAAGVAQHPEYRESLLNHVLNVVLRHWDVSIRELGSQSLRNLCLIDLEDMASKALQKVIPLLESIDPADIHGGLLALTELGLAFQTGIQDSVLRNEKLRDAHDPDDINCTLLKDLKSGGPAFRQSMAKTIGALDYSKNKAYFTEAVSFLSDGIKPSPRTSIEARRACYVSIPLIIENVFPRYLDLIPGSMMNSLIHTLLNGLDDYTIDERGDVGSWVRLSSIQGLTTVCQLLFAHCQAVSNFDEYLSPELYLSVASGILKQGVERLDNVRHEAGLCFMKFMDMKLPSVPNNQRWELPARTLLGELFGGSSVHVKSKTKLTSLMDNQQSESPAKPLVEQILEGMDETHDWANGNWLFPRAVRLLGVKAYRKDLLNGILLSIGSKTDSTQRSVSSAVVEYMKSIPTTSEGDEYSVAAFVDDLLDRTTSNITSNAIVIPLFQTSNFLFEAEILHRLADDSDGYTRLQRLCSCANKNVTKWKNVQRINEAMKIVIGLLSFERVRKENIESLHNFLAHPFPKTRYGAAEYLYLQVESLDYGIEDTSEIESILLDTKWSIISESEAREVSNKIVYLFKDVN</sequence>
<evidence type="ECO:0000259" key="4">
    <source>
        <dbReference type="Pfam" id="PF25767"/>
    </source>
</evidence>
<dbReference type="InterPro" id="IPR011989">
    <property type="entry name" value="ARM-like"/>
</dbReference>
<dbReference type="Proteomes" id="UP000290288">
    <property type="component" value="Unassembled WGS sequence"/>
</dbReference>
<keyword evidence="1" id="KW-0143">Chaperone</keyword>
<reference evidence="5 6" key="1">
    <citation type="submission" date="2019-01" db="EMBL/GenBank/DDBJ databases">
        <title>Draft genome sequence of Psathyrella aberdarensis IHI B618.</title>
        <authorList>
            <person name="Buettner E."/>
            <person name="Kellner H."/>
        </authorList>
    </citation>
    <scope>NUCLEOTIDE SEQUENCE [LARGE SCALE GENOMIC DNA]</scope>
    <source>
        <strain evidence="5 6">IHI B618</strain>
    </source>
</reference>
<evidence type="ECO:0000256" key="2">
    <source>
        <dbReference type="PROSITE-ProRule" id="PRU00103"/>
    </source>
</evidence>
<dbReference type="PANTHER" id="PTHR12658:SF0">
    <property type="entry name" value="TUBULIN-SPECIFIC CHAPERONE D"/>
    <property type="match status" value="1"/>
</dbReference>
<evidence type="ECO:0000313" key="5">
    <source>
        <dbReference type="EMBL" id="RXW17179.1"/>
    </source>
</evidence>
<dbReference type="GO" id="GO:0007021">
    <property type="term" value="P:tubulin complex assembly"/>
    <property type="evidence" value="ECO:0007669"/>
    <property type="project" value="InterPro"/>
</dbReference>
<dbReference type="InterPro" id="IPR058033">
    <property type="entry name" value="ARM_TBCD_2nd"/>
</dbReference>
<dbReference type="GO" id="GO:0048487">
    <property type="term" value="F:beta-tubulin binding"/>
    <property type="evidence" value="ECO:0007669"/>
    <property type="project" value="InterPro"/>
</dbReference>
<dbReference type="Pfam" id="PF12612">
    <property type="entry name" value="TFCD_C"/>
    <property type="match status" value="1"/>
</dbReference>
<gene>
    <name evidence="5" type="ORF">EST38_g8671</name>
</gene>
<name>A0A4Q2DCP0_9AGAR</name>
<dbReference type="InterPro" id="IPR033162">
    <property type="entry name" value="TBCD"/>
</dbReference>
<dbReference type="Gene3D" id="1.25.10.10">
    <property type="entry name" value="Leucine-rich Repeat Variant"/>
    <property type="match status" value="1"/>
</dbReference>
<dbReference type="InterPro" id="IPR021133">
    <property type="entry name" value="HEAT_type_2"/>
</dbReference>
<evidence type="ECO:0000259" key="3">
    <source>
        <dbReference type="Pfam" id="PF12612"/>
    </source>
</evidence>
<dbReference type="InterPro" id="IPR016024">
    <property type="entry name" value="ARM-type_fold"/>
</dbReference>
<evidence type="ECO:0000256" key="1">
    <source>
        <dbReference type="ARBA" id="ARBA00023186"/>
    </source>
</evidence>
<dbReference type="GO" id="GO:0007023">
    <property type="term" value="P:post-chaperonin tubulin folding pathway"/>
    <property type="evidence" value="ECO:0007669"/>
    <property type="project" value="InterPro"/>
</dbReference>
<keyword evidence="6" id="KW-1185">Reference proteome</keyword>
<dbReference type="PROSITE" id="PS50077">
    <property type="entry name" value="HEAT_REPEAT"/>
    <property type="match status" value="1"/>
</dbReference>
<dbReference type="GO" id="GO:0005096">
    <property type="term" value="F:GTPase activator activity"/>
    <property type="evidence" value="ECO:0007669"/>
    <property type="project" value="InterPro"/>
</dbReference>
<dbReference type="GO" id="GO:0000226">
    <property type="term" value="P:microtubule cytoskeleton organization"/>
    <property type="evidence" value="ECO:0007669"/>
    <property type="project" value="TreeGrafter"/>
</dbReference>
<feature type="domain" description="Tubulin-folding cofactor D ARM repeats" evidence="4">
    <location>
        <begin position="315"/>
        <end position="445"/>
    </location>
</feature>
<feature type="domain" description="Tubulin-folding cofactor D C-terminal" evidence="3">
    <location>
        <begin position="768"/>
        <end position="996"/>
    </location>
</feature>
<comment type="caution">
    <text evidence="5">The sequence shown here is derived from an EMBL/GenBank/DDBJ whole genome shotgun (WGS) entry which is preliminary data.</text>
</comment>
<dbReference type="Pfam" id="PF25767">
    <property type="entry name" value="ARM_TBCD_2nd"/>
    <property type="match status" value="1"/>
</dbReference>
<feature type="repeat" description="HEAT" evidence="2">
    <location>
        <begin position="337"/>
        <end position="374"/>
    </location>
</feature>
<dbReference type="AlphaFoldDB" id="A0A4Q2DCP0"/>
<dbReference type="InterPro" id="IPR022577">
    <property type="entry name" value="TBCD_C"/>
</dbReference>
<accession>A0A4Q2DCP0</accession>
<proteinExistence type="predicted"/>
<dbReference type="SUPFAM" id="SSF48371">
    <property type="entry name" value="ARM repeat"/>
    <property type="match status" value="2"/>
</dbReference>
<evidence type="ECO:0000313" key="6">
    <source>
        <dbReference type="Proteomes" id="UP000290288"/>
    </source>
</evidence>
<dbReference type="EMBL" id="SDEE01000363">
    <property type="protein sequence ID" value="RXW17179.1"/>
    <property type="molecule type" value="Genomic_DNA"/>
</dbReference>
<protein>
    <submittedName>
        <fullName evidence="5">Uncharacterized protein</fullName>
    </submittedName>
</protein>
<dbReference type="Pfam" id="PF23579">
    <property type="entry name" value="ARM_TBCD"/>
    <property type="match status" value="1"/>
</dbReference>
<dbReference type="PANTHER" id="PTHR12658">
    <property type="entry name" value="BETA-TUBULIN COFACTOR D"/>
    <property type="match status" value="1"/>
</dbReference>
<organism evidence="5 6">
    <name type="scientific">Candolleomyces aberdarensis</name>
    <dbReference type="NCBI Taxonomy" id="2316362"/>
    <lineage>
        <taxon>Eukaryota</taxon>
        <taxon>Fungi</taxon>
        <taxon>Dikarya</taxon>
        <taxon>Basidiomycota</taxon>
        <taxon>Agaricomycotina</taxon>
        <taxon>Agaricomycetes</taxon>
        <taxon>Agaricomycetidae</taxon>
        <taxon>Agaricales</taxon>
        <taxon>Agaricineae</taxon>
        <taxon>Psathyrellaceae</taxon>
        <taxon>Candolleomyces</taxon>
    </lineage>
</organism>
<dbReference type="OrthoDB" id="1735853at2759"/>
<dbReference type="STRING" id="2316362.A0A4Q2DCP0"/>